<evidence type="ECO:0000313" key="1">
    <source>
        <dbReference type="EMBL" id="PYH92776.1"/>
    </source>
</evidence>
<dbReference type="VEuPathDB" id="FungiDB:BO71DRAFT_431569"/>
<proteinExistence type="predicted"/>
<dbReference type="EMBL" id="KZ825907">
    <property type="protein sequence ID" value="PYH92776.1"/>
    <property type="molecule type" value="Genomic_DNA"/>
</dbReference>
<evidence type="ECO:0000313" key="2">
    <source>
        <dbReference type="Proteomes" id="UP000247810"/>
    </source>
</evidence>
<sequence length="162" mass="17885">MEHHSITTSAQPTFTFPFTFPVYSQAATLARMCYTFHTAEIHGACQATPQHVVHTTTIYQCWRWESVPFFPPSLATITYFSSGDNGETLPWGGLGVCPPGEWISLPELGSCHRPFGKCGVCEVGEAVRVVQTVARVRPTLIHLWILGVGDPVEAGYEFVEEV</sequence>
<name>A0A319D5U1_9EURO</name>
<protein>
    <submittedName>
        <fullName evidence="1">Uncharacterized protein</fullName>
    </submittedName>
</protein>
<dbReference type="Proteomes" id="UP000247810">
    <property type="component" value="Unassembled WGS sequence"/>
</dbReference>
<gene>
    <name evidence="1" type="ORF">BO71DRAFT_431569</name>
</gene>
<reference evidence="1 2" key="1">
    <citation type="submission" date="2018-02" db="EMBL/GenBank/DDBJ databases">
        <title>The genomes of Aspergillus section Nigri reveals drivers in fungal speciation.</title>
        <authorList>
            <consortium name="DOE Joint Genome Institute"/>
            <person name="Vesth T.C."/>
            <person name="Nybo J."/>
            <person name="Theobald S."/>
            <person name="Brandl J."/>
            <person name="Frisvad J.C."/>
            <person name="Nielsen K.F."/>
            <person name="Lyhne E.K."/>
            <person name="Kogle M.E."/>
            <person name="Kuo A."/>
            <person name="Riley R."/>
            <person name="Clum A."/>
            <person name="Nolan M."/>
            <person name="Lipzen A."/>
            <person name="Salamov A."/>
            <person name="Henrissat B."/>
            <person name="Wiebenga A."/>
            <person name="De vries R.P."/>
            <person name="Grigoriev I.V."/>
            <person name="Mortensen U.H."/>
            <person name="Andersen M.R."/>
            <person name="Baker S.E."/>
        </authorList>
    </citation>
    <scope>NUCLEOTIDE SEQUENCE [LARGE SCALE GENOMIC DNA]</scope>
    <source>
        <strain evidence="1 2">CBS 707.79</strain>
    </source>
</reference>
<organism evidence="1 2">
    <name type="scientific">Aspergillus ellipticus CBS 707.79</name>
    <dbReference type="NCBI Taxonomy" id="1448320"/>
    <lineage>
        <taxon>Eukaryota</taxon>
        <taxon>Fungi</taxon>
        <taxon>Dikarya</taxon>
        <taxon>Ascomycota</taxon>
        <taxon>Pezizomycotina</taxon>
        <taxon>Eurotiomycetes</taxon>
        <taxon>Eurotiomycetidae</taxon>
        <taxon>Eurotiales</taxon>
        <taxon>Aspergillaceae</taxon>
        <taxon>Aspergillus</taxon>
        <taxon>Aspergillus subgen. Circumdati</taxon>
    </lineage>
</organism>
<dbReference type="AlphaFoldDB" id="A0A319D5U1"/>
<keyword evidence="2" id="KW-1185">Reference proteome</keyword>
<accession>A0A319D5U1</accession>